<keyword evidence="1" id="KW-0472">Membrane</keyword>
<evidence type="ECO:0000313" key="3">
    <source>
        <dbReference type="Proteomes" id="UP000656077"/>
    </source>
</evidence>
<feature type="transmembrane region" description="Helical" evidence="1">
    <location>
        <begin position="98"/>
        <end position="119"/>
    </location>
</feature>
<reference evidence="2" key="1">
    <citation type="submission" date="2019-12" db="EMBL/GenBank/DDBJ databases">
        <title>Microbes associate with the intestines of laboratory mice.</title>
        <authorList>
            <person name="Navarre W."/>
            <person name="Wong E."/>
        </authorList>
    </citation>
    <scope>NUCLEOTIDE SEQUENCE</scope>
    <source>
        <strain evidence="2">NM79_F5</strain>
    </source>
</reference>
<dbReference type="AlphaFoldDB" id="A0A964RLC6"/>
<accession>A0A964RLC6</accession>
<gene>
    <name evidence="2" type="ORF">GKZ28_08665</name>
</gene>
<feature type="transmembrane region" description="Helical" evidence="1">
    <location>
        <begin position="257"/>
        <end position="281"/>
    </location>
</feature>
<keyword evidence="1" id="KW-0812">Transmembrane</keyword>
<name>A0A964RLC6_9CLOT</name>
<comment type="caution">
    <text evidence="2">The sequence shown here is derived from an EMBL/GenBank/DDBJ whole genome shotgun (WGS) entry which is preliminary data.</text>
</comment>
<dbReference type="InterPro" id="IPR045782">
    <property type="entry name" value="TrbL_3"/>
</dbReference>
<proteinExistence type="predicted"/>
<sequence>MKKLNKKTIISTSLIAFCIMFIIPKIAYASGFSDVICDMITSVITFMADAFVFVCDKLGGKFDKLIFNYDGSSFNSDLNLIILKSNAVSKKILSLYGMMQYIGSAILVSISGLILLDFLKAADNPRHKAVLLGRLKRLVIALFLLNSIPTVVDIMLAFNYAITDTFRLVCDAFKTSSVDYGKSFLTEVFKGLIDKATGVEAFALSLAYLMSSIINLWIIIFYMIRDLSISFLLIFAPVLVCFLPFRTDLLVSWFKEMFSNIITQSFQAFVFAVVVAIVSGLSDGKSDLYSDIYALVAFALFIPITGMLKKLAGLEGQVDAAKSLAGVGATAMTLALAGRAFNGLKNQAGVLKNSYDKIKDLKAERDNLGKAQSSSAPLPNYNNKGMGSKGSYNNLASNIASMSGFEEAGGSELGTGMAMASMFTGGGRTPNFSTDTRNVPRDRNTITGEINSIRRQALKSVAGGSLSAIGGGAMAVGASTLGPLGAFAGLQLGSSIGETAGGLAATGLSNTGAYLSEKGQDVLFGKGIRPEFLSPTNGNKNWSLDNIKYNLGNMKQNMSKNINLAKSDMKFGMFNTKASSYTEEEAGDLHIRKQERQDEITGLTGDPLRNTEYYESEKDSRLHTQKLIRQGKFAEASRYRLNTSQPSVNENAMQSFEYKSLKNDTDENAMLYTDQNSSILFTQNQQTGERKVLATYAGNPHLKQPTMESVSFDVNGNIPINDMQRGQFREQAVNLAVSKYGEDSINNVDSEYYSTAQKYIEKETTNLINQHMDRNQTLRQSTGSGTIVINGRVNHENVQFHDSVPNSISGVEINVPDTLQSQHSRDVYSNIEMSNINLSNKQASYLDKQVELVQQQQYTESLRQGANELNYNRNYNVSNNRGRI</sequence>
<feature type="transmembrane region" description="Helical" evidence="1">
    <location>
        <begin position="288"/>
        <end position="308"/>
    </location>
</feature>
<evidence type="ECO:0008006" key="4">
    <source>
        <dbReference type="Google" id="ProtNLM"/>
    </source>
</evidence>
<protein>
    <recommendedName>
        <fullName evidence="4">TrbL/VirB6 plasmid conjugal transfer protein</fullName>
    </recommendedName>
</protein>
<keyword evidence="1" id="KW-1133">Transmembrane helix</keyword>
<feature type="transmembrane region" description="Helical" evidence="1">
    <location>
        <begin position="139"/>
        <end position="162"/>
    </location>
</feature>
<feature type="transmembrane region" description="Helical" evidence="1">
    <location>
        <begin position="201"/>
        <end position="220"/>
    </location>
</feature>
<dbReference type="Pfam" id="PF19590">
    <property type="entry name" value="TrbL_3"/>
    <property type="match status" value="1"/>
</dbReference>
<evidence type="ECO:0000256" key="1">
    <source>
        <dbReference type="SAM" id="Phobius"/>
    </source>
</evidence>
<dbReference type="EMBL" id="WSRQ01000010">
    <property type="protein sequence ID" value="MVX63766.1"/>
    <property type="molecule type" value="Genomic_DNA"/>
</dbReference>
<dbReference type="Proteomes" id="UP000656077">
    <property type="component" value="Unassembled WGS sequence"/>
</dbReference>
<organism evidence="2 3">
    <name type="scientific">Clostridium chromiireducens</name>
    <dbReference type="NCBI Taxonomy" id="225345"/>
    <lineage>
        <taxon>Bacteria</taxon>
        <taxon>Bacillati</taxon>
        <taxon>Bacillota</taxon>
        <taxon>Clostridia</taxon>
        <taxon>Eubacteriales</taxon>
        <taxon>Clostridiaceae</taxon>
        <taxon>Clostridium</taxon>
    </lineage>
</organism>
<evidence type="ECO:0000313" key="2">
    <source>
        <dbReference type="EMBL" id="MVX63766.1"/>
    </source>
</evidence>
<dbReference type="RefSeq" id="WP_160358859.1">
    <property type="nucleotide sequence ID" value="NZ_WSRQ01000010.1"/>
</dbReference>
<feature type="transmembrane region" description="Helical" evidence="1">
    <location>
        <begin position="227"/>
        <end position="245"/>
    </location>
</feature>